<dbReference type="PATRIC" id="fig|1360.100.peg.855"/>
<dbReference type="InterPro" id="IPR035451">
    <property type="entry name" value="Ada-like_dom_sf"/>
</dbReference>
<dbReference type="InterPro" id="IPR009057">
    <property type="entry name" value="Homeodomain-like_sf"/>
</dbReference>
<feature type="domain" description="HTH araC/xylS-type" evidence="12">
    <location>
        <begin position="81"/>
        <end position="179"/>
    </location>
</feature>
<evidence type="ECO:0000256" key="2">
    <source>
        <dbReference type="ARBA" id="ARBA00022603"/>
    </source>
</evidence>
<dbReference type="SUPFAM" id="SSF57884">
    <property type="entry name" value="Ada DNA repair protein, N-terminal domain (N-Ada 10)"/>
    <property type="match status" value="1"/>
</dbReference>
<dbReference type="GO" id="GO:0032259">
    <property type="term" value="P:methylation"/>
    <property type="evidence" value="ECO:0007669"/>
    <property type="project" value="UniProtKB-KW"/>
</dbReference>
<dbReference type="PROSITE" id="PS00041">
    <property type="entry name" value="HTH_ARAC_FAMILY_1"/>
    <property type="match status" value="1"/>
</dbReference>
<dbReference type="Gene3D" id="1.10.10.60">
    <property type="entry name" value="Homeodomain-like"/>
    <property type="match status" value="2"/>
</dbReference>
<evidence type="ECO:0000313" key="16">
    <source>
        <dbReference type="EMBL" id="KSU18778.1"/>
    </source>
</evidence>
<evidence type="ECO:0000313" key="19">
    <source>
        <dbReference type="Proteomes" id="UP000192067"/>
    </source>
</evidence>
<evidence type="ECO:0000256" key="11">
    <source>
        <dbReference type="ARBA" id="ARBA00023204"/>
    </source>
</evidence>
<dbReference type="PANTHER" id="PTHR43280:SF28">
    <property type="entry name" value="HTH-TYPE TRANSCRIPTIONAL ACTIVATOR RHAS"/>
    <property type="match status" value="1"/>
</dbReference>
<dbReference type="GO" id="GO:0006281">
    <property type="term" value="P:DNA repair"/>
    <property type="evidence" value="ECO:0007669"/>
    <property type="project" value="UniProtKB-KW"/>
</dbReference>
<dbReference type="Gene3D" id="3.40.10.10">
    <property type="entry name" value="DNA Methylphosphotriester Repair Domain"/>
    <property type="match status" value="1"/>
</dbReference>
<evidence type="ECO:0000256" key="1">
    <source>
        <dbReference type="ARBA" id="ARBA00001947"/>
    </source>
</evidence>
<keyword evidence="9" id="KW-0010">Activator</keyword>
<dbReference type="EMBL" id="CP015904">
    <property type="protein sequence ID" value="ARE12788.1"/>
    <property type="molecule type" value="Genomic_DNA"/>
</dbReference>
<evidence type="ECO:0000256" key="3">
    <source>
        <dbReference type="ARBA" id="ARBA00022679"/>
    </source>
</evidence>
<evidence type="ECO:0000313" key="14">
    <source>
        <dbReference type="EMBL" id="ARD98184.1"/>
    </source>
</evidence>
<dbReference type="Proteomes" id="UP000192085">
    <property type="component" value="Chromosome"/>
</dbReference>
<dbReference type="InterPro" id="IPR020449">
    <property type="entry name" value="Tscrpt_reg_AraC-type_HTH"/>
</dbReference>
<dbReference type="EMBL" id="CP015897">
    <property type="protein sequence ID" value="ARD98184.1"/>
    <property type="molecule type" value="Genomic_DNA"/>
</dbReference>
<dbReference type="OMA" id="MCHGSPY"/>
<evidence type="ECO:0000313" key="18">
    <source>
        <dbReference type="Proteomes" id="UP000053612"/>
    </source>
</evidence>
<dbReference type="InterPro" id="IPR004026">
    <property type="entry name" value="Ada_DNA_repair_Zn-bd"/>
</dbReference>
<reference evidence="19 20" key="2">
    <citation type="journal article" date="2017" name="BMC Genomics">
        <title>Comparative and functional genomics of the Lactococcus lactis taxon; insights into evolution and niche adaptation.</title>
        <authorList>
            <person name="Kelleher P."/>
            <person name="Bottacini F."/>
            <person name="Mahony J."/>
            <person name="Kilcawley K.N."/>
            <person name="van Sinderen D."/>
        </authorList>
    </citation>
    <scope>NUCLEOTIDE SEQUENCE [LARGE SCALE GENOMIC DNA]</scope>
    <source>
        <strain evidence="14 20">275</strain>
        <strain evidence="15 19">UC11</strain>
    </source>
</reference>
<dbReference type="SUPFAM" id="SSF46689">
    <property type="entry name" value="Homeodomain-like"/>
    <property type="match status" value="2"/>
</dbReference>
<dbReference type="AlphaFoldDB" id="A0A0A7SZW9"/>
<gene>
    <name evidence="17" type="ORF">LL223_0622</name>
    <name evidence="13" type="ORF">LL229_0611</name>
    <name evidence="14" type="ORF">LL275_0549</name>
    <name evidence="15" type="ORF">LLUC11_0453</name>
    <name evidence="16" type="ORF">LMG9449_0932</name>
</gene>
<dbReference type="RefSeq" id="WP_003131759.1">
    <property type="nucleotide sequence ID" value="NZ_BJMA01000037.1"/>
</dbReference>
<keyword evidence="4" id="KW-0479">Metal-binding</keyword>
<dbReference type="EMBL" id="CP031926">
    <property type="protein sequence ID" value="QRZ34283.1"/>
    <property type="molecule type" value="Genomic_DNA"/>
</dbReference>
<reference evidence="13" key="6">
    <citation type="submission" date="2023-09" db="EMBL/GenBank/DDBJ databases">
        <title>Complete Genomes and Methylome analysis of Lactococcus lactis subs lactis strains.</title>
        <authorList>
            <person name="Fomenkov A."/>
            <person name="McDonnell B."/>
            <person name="Sun L."/>
            <person name="Van Sinderen D."/>
            <person name="Roberts R.J."/>
        </authorList>
    </citation>
    <scope>NUCLEOTIDE SEQUENCE</scope>
    <source>
        <strain evidence="13">229</strain>
    </source>
</reference>
<dbReference type="SMART" id="SM00342">
    <property type="entry name" value="HTH_ARAC"/>
    <property type="match status" value="1"/>
</dbReference>
<sequence>MEITDETWEIIKNNDKNFDNKLWYGVATTKIFCRPSCVSRLPKRENVSIFQAAEQALEEGYRPCKRCRPMDKIIPNEVWVEEIDLLLKNHYDEDLSLEELGQRLHGSSSYLRHIYKKIKGLTPQQELTRIRLEQARIRLLKGNEAISEIARDVGMMNTPYFIKSFKKRYGLAPNQYRKAYNINSKK</sequence>
<dbReference type="PANTHER" id="PTHR43280">
    <property type="entry name" value="ARAC-FAMILY TRANSCRIPTIONAL REGULATOR"/>
    <property type="match status" value="1"/>
</dbReference>
<dbReference type="Pfam" id="PF02805">
    <property type="entry name" value="Ada_Zn_binding"/>
    <property type="match status" value="1"/>
</dbReference>
<comment type="cofactor">
    <cofactor evidence="1">
        <name>Zn(2+)</name>
        <dbReference type="ChEBI" id="CHEBI:29105"/>
    </cofactor>
</comment>
<dbReference type="PIRSF" id="PIRSF000408">
    <property type="entry name" value="Alkyltransferas_AdaA"/>
    <property type="match status" value="1"/>
</dbReference>
<keyword evidence="5" id="KW-0227">DNA damage</keyword>
<reference evidence="17" key="5">
    <citation type="submission" date="2023-04" db="EMBL/GenBank/DDBJ databases">
        <authorList>
            <person name="McDonnell B."/>
        </authorList>
    </citation>
    <scope>NUCLEOTIDE SEQUENCE</scope>
    <source>
        <strain evidence="17">223</strain>
    </source>
</reference>
<evidence type="ECO:0000256" key="8">
    <source>
        <dbReference type="ARBA" id="ARBA00023125"/>
    </source>
</evidence>
<evidence type="ECO:0000256" key="6">
    <source>
        <dbReference type="ARBA" id="ARBA00022833"/>
    </source>
</evidence>
<dbReference type="PROSITE" id="PS01124">
    <property type="entry name" value="HTH_ARAC_FAMILY_2"/>
    <property type="match status" value="1"/>
</dbReference>
<dbReference type="InterPro" id="IPR018062">
    <property type="entry name" value="HTH_AraC-typ_CS"/>
</dbReference>
<evidence type="ECO:0000256" key="7">
    <source>
        <dbReference type="ARBA" id="ARBA00023015"/>
    </source>
</evidence>
<evidence type="ECO:0000313" key="13">
    <source>
        <dbReference type="EMBL" id="ARD95498.1"/>
    </source>
</evidence>
<dbReference type="Proteomes" id="UP000053612">
    <property type="component" value="Unassembled WGS sequence"/>
</dbReference>
<dbReference type="GO" id="GO:0043565">
    <property type="term" value="F:sequence-specific DNA binding"/>
    <property type="evidence" value="ECO:0007669"/>
    <property type="project" value="InterPro"/>
</dbReference>
<keyword evidence="11" id="KW-0234">DNA repair</keyword>
<dbReference type="InterPro" id="IPR018060">
    <property type="entry name" value="HTH_AraC"/>
</dbReference>
<accession>A0A0A7SZW9</accession>
<keyword evidence="8" id="KW-0238">DNA-binding</keyword>
<reference evidence="16" key="3">
    <citation type="journal article" date="2017" name="Genome Announc.">
        <title>Draft Genome Sequences of 24 Lactococcus lactis Strains.</title>
        <authorList>
            <person name="Backus L."/>
            <person name="Wels M."/>
            <person name="Boekhorst J."/>
            <person name="Dijkstra A.R."/>
            <person name="Beerthuyzen M."/>
            <person name="Kelly W.J."/>
            <person name="Siezen R.J."/>
            <person name="van Hijum S.A."/>
            <person name="Bachmann H."/>
        </authorList>
    </citation>
    <scope>NUCLEOTIDE SEQUENCE</scope>
    <source>
        <strain evidence="16">LMG9447</strain>
    </source>
</reference>
<dbReference type="Proteomes" id="UP001055586">
    <property type="component" value="Chromosome"/>
</dbReference>
<evidence type="ECO:0000256" key="5">
    <source>
        <dbReference type="ARBA" id="ARBA00022763"/>
    </source>
</evidence>
<protein>
    <submittedName>
        <fullName evidence="16">ADA regulatory protein / Methylated-DNA--protein-cysteine methyltransferase</fullName>
    </submittedName>
    <submittedName>
        <fullName evidence="13">Bifunctional transcriptional activator/DNA repair enzyme AdaA</fullName>
    </submittedName>
    <submittedName>
        <fullName evidence="14">Methylphosphotriester-DNA alkyltransferase</fullName>
    </submittedName>
</protein>
<dbReference type="InterPro" id="IPR016220">
    <property type="entry name" value="Me-P-triester_DNA_alkyl-Trfase"/>
</dbReference>
<evidence type="ECO:0000313" key="15">
    <source>
        <dbReference type="EMBL" id="ARE12788.1"/>
    </source>
</evidence>
<reference evidence="17" key="4">
    <citation type="journal article" date="2020" name="Mol. Microbiol.">
        <title>The CWPS Rubik's cube: Linking diversity of cell wall polysaccharide structures with the encoded biosynthetic machinery of selected Lactococcus lactis strains.</title>
        <authorList>
            <person name="Mahony J."/>
            <person name="Frantzen C."/>
            <person name="Vinogradov E."/>
            <person name="Sadovskaya I."/>
            <person name="Theodorou I."/>
            <person name="Kelleher P."/>
            <person name="Chapot-Chartier M.P."/>
            <person name="Cambillau C."/>
            <person name="Holo H."/>
            <person name="van Sinderen D."/>
        </authorList>
    </citation>
    <scope>NUCLEOTIDE SEQUENCE</scope>
    <source>
        <strain evidence="17">223</strain>
    </source>
</reference>
<dbReference type="Proteomes" id="UP000192067">
    <property type="component" value="Chromosome"/>
</dbReference>
<keyword evidence="3 16" id="KW-0808">Transferase</keyword>
<dbReference type="GO" id="GO:0008270">
    <property type="term" value="F:zinc ion binding"/>
    <property type="evidence" value="ECO:0007669"/>
    <property type="project" value="InterPro"/>
</dbReference>
<evidence type="ECO:0000256" key="10">
    <source>
        <dbReference type="ARBA" id="ARBA00023163"/>
    </source>
</evidence>
<reference evidence="18" key="1">
    <citation type="submission" date="2015-10" db="EMBL/GenBank/DDBJ databases">
        <title>Draft Genome Sequences of 11 Lactococcus lactis subspecies cremoris strains.</title>
        <authorList>
            <person name="Wels M."/>
            <person name="Backus L."/>
            <person name="Boekhorst J."/>
            <person name="Dijkstra A."/>
            <person name="Beerthuizen M."/>
            <person name="Kelly W."/>
            <person name="Siezen R."/>
            <person name="Bachmann H."/>
            <person name="Van Hijum S."/>
        </authorList>
    </citation>
    <scope>NUCLEOTIDE SEQUENCE [LARGE SCALE GENOMIC DNA]</scope>
    <source>
        <strain evidence="18">LMG9449</strain>
    </source>
</reference>
<keyword evidence="6" id="KW-0862">Zinc</keyword>
<evidence type="ECO:0000313" key="17">
    <source>
        <dbReference type="EMBL" id="QRZ34283.1"/>
    </source>
</evidence>
<keyword evidence="2 16" id="KW-0489">Methyltransferase</keyword>
<organism evidence="16 18">
    <name type="scientific">Lactococcus lactis subsp. lactis</name>
    <name type="common">Streptococcus lactis</name>
    <dbReference type="NCBI Taxonomy" id="1360"/>
    <lineage>
        <taxon>Bacteria</taxon>
        <taxon>Bacillati</taxon>
        <taxon>Bacillota</taxon>
        <taxon>Bacilli</taxon>
        <taxon>Lactobacillales</taxon>
        <taxon>Streptococcaceae</taxon>
        <taxon>Lactococcus</taxon>
    </lineage>
</organism>
<name>A0A0A7SZW9_LACLL</name>
<dbReference type="EMBL" id="LKLS01000102">
    <property type="protein sequence ID" value="KSU18778.1"/>
    <property type="molecule type" value="Genomic_DNA"/>
</dbReference>
<dbReference type="GO" id="GO:0003700">
    <property type="term" value="F:DNA-binding transcription factor activity"/>
    <property type="evidence" value="ECO:0007669"/>
    <property type="project" value="InterPro"/>
</dbReference>
<keyword evidence="7" id="KW-0805">Transcription regulation</keyword>
<evidence type="ECO:0000259" key="12">
    <source>
        <dbReference type="PROSITE" id="PS01124"/>
    </source>
</evidence>
<evidence type="ECO:0000256" key="9">
    <source>
        <dbReference type="ARBA" id="ARBA00023159"/>
    </source>
</evidence>
<dbReference type="GO" id="GO:0008168">
    <property type="term" value="F:methyltransferase activity"/>
    <property type="evidence" value="ECO:0007669"/>
    <property type="project" value="UniProtKB-KW"/>
</dbReference>
<dbReference type="Pfam" id="PF12833">
    <property type="entry name" value="HTH_18"/>
    <property type="match status" value="1"/>
</dbReference>
<dbReference type="PRINTS" id="PR00032">
    <property type="entry name" value="HTHARAC"/>
</dbReference>
<keyword evidence="10" id="KW-0804">Transcription</keyword>
<dbReference type="EMBL" id="CP090823">
    <property type="protein sequence ID" value="ARD95498.1"/>
    <property type="molecule type" value="Genomic_DNA"/>
</dbReference>
<evidence type="ECO:0000313" key="20">
    <source>
        <dbReference type="Proteomes" id="UP000192085"/>
    </source>
</evidence>
<dbReference type="Proteomes" id="UP000663169">
    <property type="component" value="Chromosome"/>
</dbReference>
<evidence type="ECO:0000256" key="4">
    <source>
        <dbReference type="ARBA" id="ARBA00022723"/>
    </source>
</evidence>
<proteinExistence type="predicted"/>